<dbReference type="InterPro" id="IPR001849">
    <property type="entry name" value="PH_domain"/>
</dbReference>
<dbReference type="SMART" id="SM00233">
    <property type="entry name" value="PH"/>
    <property type="match status" value="1"/>
</dbReference>
<dbReference type="Pfam" id="PF06395">
    <property type="entry name" value="CDC24"/>
    <property type="match status" value="1"/>
</dbReference>
<dbReference type="InterPro" id="IPR053793">
    <property type="entry name" value="PB1-like"/>
</dbReference>
<feature type="domain" description="PH" evidence="3">
    <location>
        <begin position="482"/>
        <end position="626"/>
    </location>
</feature>
<dbReference type="Gene3D" id="1.20.900.10">
    <property type="entry name" value="Dbl homology (DH) domain"/>
    <property type="match status" value="1"/>
</dbReference>
<dbReference type="RefSeq" id="XP_004177760.1">
    <property type="nucleotide sequence ID" value="XM_004177712.1"/>
</dbReference>
<dbReference type="GO" id="GO:0031106">
    <property type="term" value="P:septin ring organization"/>
    <property type="evidence" value="ECO:0007669"/>
    <property type="project" value="EnsemblFungi"/>
</dbReference>
<dbReference type="eggNOG" id="KOG3519">
    <property type="taxonomic scope" value="Eukaryota"/>
</dbReference>
<feature type="compositionally biased region" description="Polar residues" evidence="2">
    <location>
        <begin position="8"/>
        <end position="24"/>
    </location>
</feature>
<feature type="domain" description="Calponin-homology (CH)" evidence="5">
    <location>
        <begin position="142"/>
        <end position="253"/>
    </location>
</feature>
<dbReference type="GO" id="GO:0000131">
    <property type="term" value="C:incipient cellular bud site"/>
    <property type="evidence" value="ECO:0007669"/>
    <property type="project" value="EnsemblFungi"/>
</dbReference>
<feature type="coiled-coil region" evidence="1">
    <location>
        <begin position="424"/>
        <end position="458"/>
    </location>
</feature>
<dbReference type="SUPFAM" id="SSF48065">
    <property type="entry name" value="DBL homology domain (DH-domain)"/>
    <property type="match status" value="1"/>
</dbReference>
<dbReference type="Pfam" id="PF00564">
    <property type="entry name" value="PB1"/>
    <property type="match status" value="1"/>
</dbReference>
<dbReference type="PROSITE" id="PS50021">
    <property type="entry name" value="CH"/>
    <property type="match status" value="1"/>
</dbReference>
<evidence type="ECO:0000256" key="2">
    <source>
        <dbReference type="SAM" id="MobiDB-lite"/>
    </source>
</evidence>
<dbReference type="GO" id="GO:0120171">
    <property type="term" value="C:Cdc24p-Far1p-Gbetagamma complex"/>
    <property type="evidence" value="ECO:0007669"/>
    <property type="project" value="EnsemblFungi"/>
</dbReference>
<dbReference type="InParanoid" id="I2GVT9"/>
<dbReference type="InterPro" id="IPR000270">
    <property type="entry name" value="PB1_dom"/>
</dbReference>
<feature type="compositionally biased region" description="Polar residues" evidence="2">
    <location>
        <begin position="87"/>
        <end position="106"/>
    </location>
</feature>
<evidence type="ECO:0008006" key="9">
    <source>
        <dbReference type="Google" id="ProtNLM"/>
    </source>
</evidence>
<dbReference type="GO" id="GO:0120157">
    <property type="term" value="C:PAR polarity complex"/>
    <property type="evidence" value="ECO:0007669"/>
    <property type="project" value="EnsemblFungi"/>
</dbReference>
<dbReference type="SMART" id="SM00325">
    <property type="entry name" value="RhoGEF"/>
    <property type="match status" value="1"/>
</dbReference>
<dbReference type="AlphaFoldDB" id="I2GVT9"/>
<evidence type="ECO:0000259" key="3">
    <source>
        <dbReference type="PROSITE" id="PS50003"/>
    </source>
</evidence>
<dbReference type="InterPro" id="IPR053026">
    <property type="entry name" value="CDC42_GEF"/>
</dbReference>
<dbReference type="GO" id="GO:0005634">
    <property type="term" value="C:nucleus"/>
    <property type="evidence" value="ECO:0007669"/>
    <property type="project" value="EnsemblFungi"/>
</dbReference>
<dbReference type="GO" id="GO:0005934">
    <property type="term" value="C:cellular bud tip"/>
    <property type="evidence" value="ECO:0007669"/>
    <property type="project" value="EnsemblFungi"/>
</dbReference>
<dbReference type="SUPFAM" id="SSF50729">
    <property type="entry name" value="PH domain-like"/>
    <property type="match status" value="1"/>
</dbReference>
<dbReference type="FunCoup" id="I2GVT9">
    <property type="interactions" value="156"/>
</dbReference>
<dbReference type="GO" id="GO:0005935">
    <property type="term" value="C:cellular bud neck"/>
    <property type="evidence" value="ECO:0007669"/>
    <property type="project" value="EnsemblFungi"/>
</dbReference>
<dbReference type="GO" id="GO:0005085">
    <property type="term" value="F:guanyl-nucleotide exchange factor activity"/>
    <property type="evidence" value="ECO:0007669"/>
    <property type="project" value="EnsemblFungi"/>
</dbReference>
<dbReference type="EMBL" id="HE806316">
    <property type="protein sequence ID" value="CCH58241.1"/>
    <property type="molecule type" value="Genomic_DNA"/>
</dbReference>
<reference evidence="7 8" key="1">
    <citation type="journal article" date="2011" name="Proc. Natl. Acad. Sci. U.S.A.">
        <title>Evolutionary erosion of yeast sex chromosomes by mating-type switching accidents.</title>
        <authorList>
            <person name="Gordon J.L."/>
            <person name="Armisen D."/>
            <person name="Proux-Wera E."/>
            <person name="Oheigeartaigh S.S."/>
            <person name="Byrne K.P."/>
            <person name="Wolfe K.H."/>
        </authorList>
    </citation>
    <scope>NUCLEOTIDE SEQUENCE [LARGE SCALE GENOMIC DNA]</scope>
    <source>
        <strain evidence="8">ATCC 34711 / CBS 6284 / DSM 70876 / NBRC 10599 / NRRL Y-10934 / UCD 77-7</strain>
    </source>
</reference>
<dbReference type="CDD" id="cd00160">
    <property type="entry name" value="RhoGEF"/>
    <property type="match status" value="1"/>
</dbReference>
<accession>I2GVT9</accession>
<dbReference type="Pfam" id="PF15411">
    <property type="entry name" value="PH_10"/>
    <property type="match status" value="1"/>
</dbReference>
<evidence type="ECO:0000259" key="5">
    <source>
        <dbReference type="PROSITE" id="PS50021"/>
    </source>
</evidence>
<feature type="region of interest" description="Disordered" evidence="2">
    <location>
        <begin position="1"/>
        <end position="24"/>
    </location>
</feature>
<dbReference type="InterPro" id="IPR011993">
    <property type="entry name" value="PH-like_dom_sf"/>
</dbReference>
<dbReference type="Gene3D" id="3.10.20.90">
    <property type="entry name" value="Phosphatidylinositol 3-kinase Catalytic Subunit, Chain A, domain 1"/>
    <property type="match status" value="1"/>
</dbReference>
<dbReference type="GO" id="GO:0043332">
    <property type="term" value="C:mating projection tip"/>
    <property type="evidence" value="ECO:0007669"/>
    <property type="project" value="EnsemblFungi"/>
</dbReference>
<evidence type="ECO:0000313" key="8">
    <source>
        <dbReference type="Proteomes" id="UP000002866"/>
    </source>
</evidence>
<feature type="compositionally biased region" description="Low complexity" evidence="2">
    <location>
        <begin position="635"/>
        <end position="647"/>
    </location>
</feature>
<feature type="domain" description="DH" evidence="4">
    <location>
        <begin position="284"/>
        <end position="458"/>
    </location>
</feature>
<dbReference type="InterPro" id="IPR035899">
    <property type="entry name" value="DBL_dom_sf"/>
</dbReference>
<dbReference type="KEGG" id="tbl:TBLA_0A04470"/>
<gene>
    <name evidence="7" type="primary">TBLA0A04470</name>
    <name evidence="7" type="ORF">TBLA_0A04470</name>
</gene>
<dbReference type="OMA" id="NWRGFNL"/>
<evidence type="ECO:0000259" key="6">
    <source>
        <dbReference type="PROSITE" id="PS51745"/>
    </source>
</evidence>
<dbReference type="CDD" id="cd05992">
    <property type="entry name" value="PB1"/>
    <property type="match status" value="1"/>
</dbReference>
<dbReference type="SUPFAM" id="SSF54277">
    <property type="entry name" value="CAD &amp; PB1 domains"/>
    <property type="match status" value="1"/>
</dbReference>
<dbReference type="GeneID" id="14493237"/>
<name>I2GVT9_HENB6</name>
<dbReference type="STRING" id="1071380.I2GVT9"/>
<dbReference type="PROSITE" id="PS51745">
    <property type="entry name" value="PB1"/>
    <property type="match status" value="1"/>
</dbReference>
<dbReference type="PANTHER" id="PTHR47339">
    <property type="entry name" value="CELL DIVISION CONTROL PROTEIN 24"/>
    <property type="match status" value="1"/>
</dbReference>
<dbReference type="InterPro" id="IPR033511">
    <property type="entry name" value="Cdc24/Scd1_PH_dom"/>
</dbReference>
<dbReference type="GO" id="GO:0000750">
    <property type="term" value="P:pheromone-dependent signal transduction involved in conjugation with cellular fusion"/>
    <property type="evidence" value="ECO:0007669"/>
    <property type="project" value="EnsemblFungi"/>
</dbReference>
<dbReference type="OrthoDB" id="1594986at2759"/>
<dbReference type="InterPro" id="IPR000219">
    <property type="entry name" value="DH_dom"/>
</dbReference>
<dbReference type="Gene3D" id="2.30.29.30">
    <property type="entry name" value="Pleckstrin-homology domain (PH domain)/Phosphotyrosine-binding domain (PTB)"/>
    <property type="match status" value="1"/>
</dbReference>
<organism evidence="7 8">
    <name type="scientific">Henningerozyma blattae (strain ATCC 34711 / CBS 6284 / DSM 70876 / NBRC 10599 / NRRL Y-10934 / UCD 77-7)</name>
    <name type="common">Yeast</name>
    <name type="synonym">Tetrapisispora blattae</name>
    <dbReference type="NCBI Taxonomy" id="1071380"/>
    <lineage>
        <taxon>Eukaryota</taxon>
        <taxon>Fungi</taxon>
        <taxon>Dikarya</taxon>
        <taxon>Ascomycota</taxon>
        <taxon>Saccharomycotina</taxon>
        <taxon>Saccharomycetes</taxon>
        <taxon>Saccharomycetales</taxon>
        <taxon>Saccharomycetaceae</taxon>
        <taxon>Henningerozyma</taxon>
    </lineage>
</organism>
<dbReference type="CDD" id="cd13246">
    <property type="entry name" value="PH_Scd1"/>
    <property type="match status" value="1"/>
</dbReference>
<dbReference type="InterPro" id="IPR010481">
    <property type="entry name" value="Cdc24/Scd1_N"/>
</dbReference>
<dbReference type="SMART" id="SM00666">
    <property type="entry name" value="PB1"/>
    <property type="match status" value="1"/>
</dbReference>
<evidence type="ECO:0000256" key="1">
    <source>
        <dbReference type="SAM" id="Coils"/>
    </source>
</evidence>
<dbReference type="Pfam" id="PF00621">
    <property type="entry name" value="RhoGEF"/>
    <property type="match status" value="1"/>
</dbReference>
<dbReference type="GO" id="GO:0043577">
    <property type="term" value="P:chemotropism"/>
    <property type="evidence" value="ECO:0007669"/>
    <property type="project" value="EnsemblFungi"/>
</dbReference>
<dbReference type="Proteomes" id="UP000002866">
    <property type="component" value="Chromosome 1"/>
</dbReference>
<dbReference type="PANTHER" id="PTHR47339:SF1">
    <property type="entry name" value="CELL DIVISION CONTROL PROTEIN 24"/>
    <property type="match status" value="1"/>
</dbReference>
<evidence type="ECO:0000313" key="7">
    <source>
        <dbReference type="EMBL" id="CCH58241.1"/>
    </source>
</evidence>
<dbReference type="GO" id="GO:0072697">
    <property type="term" value="P:protein localization to cell cortex"/>
    <property type="evidence" value="ECO:0007669"/>
    <property type="project" value="EnsemblFungi"/>
</dbReference>
<dbReference type="GO" id="GO:0000282">
    <property type="term" value="P:cellular bud site selection"/>
    <property type="evidence" value="ECO:0007669"/>
    <property type="project" value="EnsemblFungi"/>
</dbReference>
<feature type="region of interest" description="Disordered" evidence="2">
    <location>
        <begin position="635"/>
        <end position="678"/>
    </location>
</feature>
<dbReference type="GO" id="GO:0005737">
    <property type="term" value="C:cytoplasm"/>
    <property type="evidence" value="ECO:0007669"/>
    <property type="project" value="EnsemblFungi"/>
</dbReference>
<dbReference type="PROSITE" id="PS50010">
    <property type="entry name" value="DH_2"/>
    <property type="match status" value="1"/>
</dbReference>
<protein>
    <recommendedName>
        <fullName evidence="9">DH domain-containing protein</fullName>
    </recommendedName>
</protein>
<dbReference type="InterPro" id="IPR001715">
    <property type="entry name" value="CH_dom"/>
</dbReference>
<dbReference type="SMART" id="SM00033">
    <property type="entry name" value="CH"/>
    <property type="match status" value="1"/>
</dbReference>
<dbReference type="GO" id="GO:0000935">
    <property type="term" value="C:division septum"/>
    <property type="evidence" value="ECO:0007669"/>
    <property type="project" value="TreeGrafter"/>
</dbReference>
<proteinExistence type="predicted"/>
<sequence length="781" mass="88839">MVHHSHKSNISLQGPSRSHTALPSAMNSAVNAEDSLYHVCDLTRRRLGHLPQLQPYLNLAYSSSELLSERQSLFLSQKQQQHKTSGHHSVNSVSSIDNTPSHAGTTSTLRSSAISGSSLNSLDGVTYTTSNSIPNNGSPTNGNSEEALLTYSMGILPISMDCDPVTQLSQLFQQGSPLCIVFNAVKPQYKLPIVSSDDLKICKKSIYDFILGCKEHFAFTDEELFTISDVFSNTTGHLIKVLDVVKTLLDSAPEIFPSLESVIKERDHEEEELKLKRSTSSSNEYFKIMREFVQTERKYVHDLEILDEYKQQLLDNNMITSEELYMLFPNLSEALDFQRRFLVSIEINILADPSRQRLGALFMHSKPYFKLYEPWSINQNATIDFLTANLEKINDVSFVIANKLELQSFLYKPVQRLCRYPLLLKELLNACRAQSNSVKELEMALDIAKSIARSINENQRRTENHEVVKKLYNRVVNWKGYKISKFGELLYFDKVQISTSNTSEVEREFNVYLFEKIIILFSEIFQKKSNSLSLKTKKHLNTASSLSLSTTHTNSSQTGSIHSVTEPKLDLRGRIMIINLNSVNPQSTHSLSITWESPKEQGNFILKFKNEEIRDNWSSCLKALVRRVRSESFRSTRSSNGSNFSSSPNKARHTHNSISNISSPKSKHISDVLPKHRSSQLENDSRVISETYKNSIPEGFLLIRIAYNADFYSILIDINSSIDHLLQNIKRKLNHAGAVTKVKYQDEDGDYIMLESDEDWNVAKDMLKENNELVLNVWAYS</sequence>
<evidence type="ECO:0000259" key="4">
    <source>
        <dbReference type="PROSITE" id="PS50010"/>
    </source>
</evidence>
<keyword evidence="1" id="KW-0175">Coiled coil</keyword>
<dbReference type="PROSITE" id="PS50003">
    <property type="entry name" value="PH_DOMAIN"/>
    <property type="match status" value="1"/>
</dbReference>
<dbReference type="HOGENOM" id="CLU_007879_0_0_1"/>
<feature type="domain" description="PB1" evidence="6">
    <location>
        <begin position="700"/>
        <end position="780"/>
    </location>
</feature>
<dbReference type="GO" id="GO:0007096">
    <property type="term" value="P:regulation of exit from mitosis"/>
    <property type="evidence" value="ECO:0007669"/>
    <property type="project" value="EnsemblFungi"/>
</dbReference>
<feature type="region of interest" description="Disordered" evidence="2">
    <location>
        <begin position="77"/>
        <end position="110"/>
    </location>
</feature>
<keyword evidence="8" id="KW-1185">Reference proteome</keyword>
<dbReference type="FunFam" id="1.20.900.10:FF:000050">
    <property type="entry name" value="Guanine nucleotide exchange factor"/>
    <property type="match status" value="1"/>
</dbReference>